<evidence type="ECO:0000256" key="2">
    <source>
        <dbReference type="SAM" id="MobiDB-lite"/>
    </source>
</evidence>
<dbReference type="EMBL" id="MASI01000004">
    <property type="protein sequence ID" value="ODA67196.1"/>
    <property type="molecule type" value="Genomic_DNA"/>
</dbReference>
<keyword evidence="3" id="KW-1133">Transmembrane helix</keyword>
<feature type="compositionally biased region" description="Acidic residues" evidence="2">
    <location>
        <begin position="264"/>
        <end position="275"/>
    </location>
</feature>
<feature type="compositionally biased region" description="Low complexity" evidence="2">
    <location>
        <begin position="276"/>
        <end position="299"/>
    </location>
</feature>
<keyword evidence="3" id="KW-0812">Transmembrane</keyword>
<feature type="region of interest" description="Disordered" evidence="2">
    <location>
        <begin position="235"/>
        <end position="547"/>
    </location>
</feature>
<proteinExistence type="predicted"/>
<feature type="compositionally biased region" description="Acidic residues" evidence="2">
    <location>
        <begin position="512"/>
        <end position="540"/>
    </location>
</feature>
<feature type="compositionally biased region" description="Basic and acidic residues" evidence="2">
    <location>
        <begin position="389"/>
        <end position="405"/>
    </location>
</feature>
<feature type="compositionally biased region" description="Acidic residues" evidence="2">
    <location>
        <begin position="334"/>
        <end position="343"/>
    </location>
</feature>
<name>A0A1E2RY76_9HYPH</name>
<feature type="coiled-coil region" evidence="1">
    <location>
        <begin position="96"/>
        <end position="167"/>
    </location>
</feature>
<accession>A0A1E2RY76</accession>
<dbReference type="Proteomes" id="UP000095087">
    <property type="component" value="Unassembled WGS sequence"/>
</dbReference>
<dbReference type="PATRIC" id="fig|1177755.3.peg.1947"/>
<sequence>MDRRGSLLLDAVVMFAMFVTAAAFAAALMVHTSIGTLPAVISGLAILMLMVTSHILMTRFAQGADAERMDDFEAALEIIDGDLQRIDKMEDDVARLDLLTDKIEQFDRTLSNFEAANLSRLSSDMETMQSRLESLRAELETEARSQREELNTELRVLERLMKQLSIDLAASDGSEDGPRIAAEASEEGAVAQDFEPIDFLQTDRSAEAAAVETAELVNAEDEADEDEIEPIDMTAEAEPQRHEAGAWQEDWDETEKLADRDADSWDEDGWEDALEDGAAPGEPAPESATGDASPTVAEATAEEVRAEDAALDEALADEISTSGTLGDERLAPEDTNDTIEDEGEKLAAATAETAAEEAEVAAEEAEVAAEEAEVAAEEAGEPDEPAMIETHEPIVEPGTRLDAELHTAPPVEEADDADAPEGPPHDGPPDEAAPEEADLVEADLERVEAAEIEASDRGVGAPPEETLEPDQRVSQAFEPHKHVEEHEHVEQHEHVEEHEELVLTDLIAEELSNLEEEQDRNGESEEDSDPDDAEDLEETGDPDRRKT</sequence>
<feature type="compositionally biased region" description="Acidic residues" evidence="2">
    <location>
        <begin position="354"/>
        <end position="386"/>
    </location>
</feature>
<keyword evidence="3" id="KW-0472">Membrane</keyword>
<keyword evidence="1" id="KW-0175">Coiled coil</keyword>
<comment type="caution">
    <text evidence="4">The sequence shown here is derived from an EMBL/GenBank/DDBJ whole genome shotgun (WGS) entry which is preliminary data.</text>
</comment>
<dbReference type="AlphaFoldDB" id="A0A1E2RY76"/>
<evidence type="ECO:0000256" key="1">
    <source>
        <dbReference type="SAM" id="Coils"/>
    </source>
</evidence>
<evidence type="ECO:0000313" key="4">
    <source>
        <dbReference type="EMBL" id="ODA67196.1"/>
    </source>
</evidence>
<keyword evidence="5" id="KW-1185">Reference proteome</keyword>
<feature type="compositionally biased region" description="Acidic residues" evidence="2">
    <location>
        <begin position="432"/>
        <end position="442"/>
    </location>
</feature>
<protein>
    <submittedName>
        <fullName evidence="4">Uncharacterized protein</fullName>
    </submittedName>
</protein>
<reference evidence="4 5" key="1">
    <citation type="submission" date="2016-07" db="EMBL/GenBank/DDBJ databases">
        <title>Draft genome sequence of Methyloligella halotolerans C2T (VKM B-2706T=CCUG 61687T=DSM 25045T), a halotolerant polyhydroxybutyrate accumulating methylotroph.</title>
        <authorList>
            <person name="Vasilenko O.V."/>
            <person name="Doronina N.V."/>
            <person name="Poroshina M.N."/>
            <person name="Tarlachkov S.V."/>
            <person name="Trotsenko Y.A."/>
        </authorList>
    </citation>
    <scope>NUCLEOTIDE SEQUENCE [LARGE SCALE GENOMIC DNA]</scope>
    <source>
        <strain evidence="4 5">VKM B-2706</strain>
    </source>
</reference>
<evidence type="ECO:0000256" key="3">
    <source>
        <dbReference type="SAM" id="Phobius"/>
    </source>
</evidence>
<dbReference type="RefSeq" id="WP_208430606.1">
    <property type="nucleotide sequence ID" value="NZ_MASI01000004.1"/>
</dbReference>
<feature type="compositionally biased region" description="Basic and acidic residues" evidence="2">
    <location>
        <begin position="478"/>
        <end position="501"/>
    </location>
</feature>
<evidence type="ECO:0000313" key="5">
    <source>
        <dbReference type="Proteomes" id="UP000095087"/>
    </source>
</evidence>
<feature type="transmembrane region" description="Helical" evidence="3">
    <location>
        <begin position="7"/>
        <end position="30"/>
    </location>
</feature>
<organism evidence="4 5">
    <name type="scientific">Methyloligella halotolerans</name>
    <dbReference type="NCBI Taxonomy" id="1177755"/>
    <lineage>
        <taxon>Bacteria</taxon>
        <taxon>Pseudomonadati</taxon>
        <taxon>Pseudomonadota</taxon>
        <taxon>Alphaproteobacteria</taxon>
        <taxon>Hyphomicrobiales</taxon>
        <taxon>Hyphomicrobiaceae</taxon>
        <taxon>Methyloligella</taxon>
    </lineage>
</organism>
<feature type="transmembrane region" description="Helical" evidence="3">
    <location>
        <begin position="36"/>
        <end position="57"/>
    </location>
</feature>
<gene>
    <name evidence="4" type="ORF">A7A08_01943</name>
</gene>
<feature type="compositionally biased region" description="Basic and acidic residues" evidence="2">
    <location>
        <begin position="254"/>
        <end position="263"/>
    </location>
</feature>
<dbReference type="STRING" id="1177755.A7A08_01943"/>